<name>A0A918FVC1_9ACTN</name>
<evidence type="ECO:0000313" key="2">
    <source>
        <dbReference type="Proteomes" id="UP000606194"/>
    </source>
</evidence>
<sequence length="101" mass="10127">MLSTVGTEIMTANVALPCTPRSRAAMTPAAKLIAVASTRVASVPPIAAGLTPGSRTRRLLVIDSTRECPPESQVGNGAAGGGGCSRRLGMQAQCSGMSSGK</sequence>
<keyword evidence="2" id="KW-1185">Reference proteome</keyword>
<reference evidence="1" key="1">
    <citation type="journal article" date="2014" name="Int. J. Syst. Evol. Microbiol.">
        <title>Complete genome sequence of Corynebacterium casei LMG S-19264T (=DSM 44701T), isolated from a smear-ripened cheese.</title>
        <authorList>
            <consortium name="US DOE Joint Genome Institute (JGI-PGF)"/>
            <person name="Walter F."/>
            <person name="Albersmeier A."/>
            <person name="Kalinowski J."/>
            <person name="Ruckert C."/>
        </authorList>
    </citation>
    <scope>NUCLEOTIDE SEQUENCE</scope>
    <source>
        <strain evidence="1">JCM 4386</strain>
    </source>
</reference>
<organism evidence="1 2">
    <name type="scientific">Streptomyces humidus</name>
    <dbReference type="NCBI Taxonomy" id="52259"/>
    <lineage>
        <taxon>Bacteria</taxon>
        <taxon>Bacillati</taxon>
        <taxon>Actinomycetota</taxon>
        <taxon>Actinomycetes</taxon>
        <taxon>Kitasatosporales</taxon>
        <taxon>Streptomycetaceae</taxon>
        <taxon>Streptomyces</taxon>
    </lineage>
</organism>
<dbReference type="EMBL" id="BMTL01000010">
    <property type="protein sequence ID" value="GGR87258.1"/>
    <property type="molecule type" value="Genomic_DNA"/>
</dbReference>
<reference evidence="1" key="2">
    <citation type="submission" date="2020-09" db="EMBL/GenBank/DDBJ databases">
        <authorList>
            <person name="Sun Q."/>
            <person name="Ohkuma M."/>
        </authorList>
    </citation>
    <scope>NUCLEOTIDE SEQUENCE</scope>
    <source>
        <strain evidence="1">JCM 4386</strain>
    </source>
</reference>
<dbReference type="Proteomes" id="UP000606194">
    <property type="component" value="Unassembled WGS sequence"/>
</dbReference>
<proteinExistence type="predicted"/>
<protein>
    <submittedName>
        <fullName evidence="1">Uncharacterized protein</fullName>
    </submittedName>
</protein>
<dbReference type="AlphaFoldDB" id="A0A918FVC1"/>
<comment type="caution">
    <text evidence="1">The sequence shown here is derived from an EMBL/GenBank/DDBJ whole genome shotgun (WGS) entry which is preliminary data.</text>
</comment>
<accession>A0A918FVC1</accession>
<gene>
    <name evidence="1" type="ORF">GCM10010269_27970</name>
</gene>
<evidence type="ECO:0000313" key="1">
    <source>
        <dbReference type="EMBL" id="GGR87258.1"/>
    </source>
</evidence>